<comment type="caution">
    <text evidence="2">The sequence shown here is derived from an EMBL/GenBank/DDBJ whole genome shotgun (WGS) entry which is preliminary data.</text>
</comment>
<name>A0AA39HK33_9BILA</name>
<evidence type="ECO:0000313" key="2">
    <source>
        <dbReference type="EMBL" id="KAK0406149.1"/>
    </source>
</evidence>
<feature type="domain" description="DUF7754" evidence="1">
    <location>
        <begin position="264"/>
        <end position="327"/>
    </location>
</feature>
<keyword evidence="3" id="KW-1185">Reference proteome</keyword>
<dbReference type="Proteomes" id="UP001175271">
    <property type="component" value="Unassembled WGS sequence"/>
</dbReference>
<sequence length="585" mass="66272">MSSPKEELSELSASTANSIPPAVYIANQQSAQAAAEQSKPREFRFALQTDDDGVVKGQYDSRFPGGCCFPLRKNVNLLVYPVQNDGRYSIILKGENRIPMEWSYIIQMRIRTGHEKSRVMTVVDADVFELGNREEPIVIDINDPYVEKLRFDIRFIRQMNDPFPVYDHGNVELRFNDGQPNLRVHKELLALHSTYMAEHLQNVEDGSILEMGNTPRSCFLEVLHQIYRIQRPIWADFRALTFGALAYQVQTVIEVLVQHLVNYDRFSLEQKLIEASRLQLIDAIGELAFRAEQNGSWSYLIGRGFDAAEELGEPIYHMVICPAIVKAKYSQFGEPYKKSVIPEYNLGSPSLEEQRMACPLVISGRTLWVNRGVLMLCGTERFGRGNCGELYPLVTGALQEALSAAKVDLYDALEALFLYLYPGQKTIRIEFVRPLIIFAHTHQMTRIKEELELMLADEPPFTPQILLDHLMYAENYGLENLRRMCLLRVEGSCQAIAAQMVNLPEFQQVLSARTRQMVLDRHCSGWALSWTKLWSKVPTKRLVRGVTNDVGGPKPCELENALHTFRCGGSDMAFGGRSAVLGAGQ</sequence>
<dbReference type="EMBL" id="JAUCMV010000004">
    <property type="protein sequence ID" value="KAK0406149.1"/>
    <property type="molecule type" value="Genomic_DNA"/>
</dbReference>
<proteinExistence type="predicted"/>
<dbReference type="Pfam" id="PF24937">
    <property type="entry name" value="DUF7754"/>
    <property type="match status" value="1"/>
</dbReference>
<protein>
    <recommendedName>
        <fullName evidence="1">DUF7754 domain-containing protein</fullName>
    </recommendedName>
</protein>
<evidence type="ECO:0000259" key="1">
    <source>
        <dbReference type="Pfam" id="PF24937"/>
    </source>
</evidence>
<gene>
    <name evidence="2" type="ORF">QR680_018396</name>
</gene>
<dbReference type="AlphaFoldDB" id="A0AA39HK33"/>
<organism evidence="2 3">
    <name type="scientific">Steinernema hermaphroditum</name>
    <dbReference type="NCBI Taxonomy" id="289476"/>
    <lineage>
        <taxon>Eukaryota</taxon>
        <taxon>Metazoa</taxon>
        <taxon>Ecdysozoa</taxon>
        <taxon>Nematoda</taxon>
        <taxon>Chromadorea</taxon>
        <taxon>Rhabditida</taxon>
        <taxon>Tylenchina</taxon>
        <taxon>Panagrolaimomorpha</taxon>
        <taxon>Strongyloidoidea</taxon>
        <taxon>Steinernematidae</taxon>
        <taxon>Steinernema</taxon>
    </lineage>
</organism>
<dbReference type="InterPro" id="IPR056656">
    <property type="entry name" value="DUF7754"/>
</dbReference>
<reference evidence="2" key="1">
    <citation type="submission" date="2023-06" db="EMBL/GenBank/DDBJ databases">
        <title>Genomic analysis of the entomopathogenic nematode Steinernema hermaphroditum.</title>
        <authorList>
            <person name="Schwarz E.M."/>
            <person name="Heppert J.K."/>
            <person name="Baniya A."/>
            <person name="Schwartz H.T."/>
            <person name="Tan C.-H."/>
            <person name="Antoshechkin I."/>
            <person name="Sternberg P.W."/>
            <person name="Goodrich-Blair H."/>
            <person name="Dillman A.R."/>
        </authorList>
    </citation>
    <scope>NUCLEOTIDE SEQUENCE</scope>
    <source>
        <strain evidence="2">PS9179</strain>
        <tissue evidence="2">Whole animal</tissue>
    </source>
</reference>
<accession>A0AA39HK33</accession>
<evidence type="ECO:0000313" key="3">
    <source>
        <dbReference type="Proteomes" id="UP001175271"/>
    </source>
</evidence>